<feature type="region of interest" description="Disordered" evidence="1">
    <location>
        <begin position="78"/>
        <end position="129"/>
    </location>
</feature>
<feature type="compositionally biased region" description="Basic and acidic residues" evidence="1">
    <location>
        <begin position="111"/>
        <end position="123"/>
    </location>
</feature>
<dbReference type="AlphaFoldDB" id="A0A2X1B852"/>
<organism evidence="2 3">
    <name type="scientific">Brevundimonas vesicularis</name>
    <name type="common">Pseudomonas vesicularis</name>
    <dbReference type="NCBI Taxonomy" id="41276"/>
    <lineage>
        <taxon>Bacteria</taxon>
        <taxon>Pseudomonadati</taxon>
        <taxon>Pseudomonadota</taxon>
        <taxon>Alphaproteobacteria</taxon>
        <taxon>Caulobacterales</taxon>
        <taxon>Caulobacteraceae</taxon>
        <taxon>Brevundimonas</taxon>
    </lineage>
</organism>
<evidence type="ECO:0000313" key="2">
    <source>
        <dbReference type="EMBL" id="SPU53423.1"/>
    </source>
</evidence>
<dbReference type="Proteomes" id="UP000251186">
    <property type="component" value="Unassembled WGS sequence"/>
</dbReference>
<protein>
    <recommendedName>
        <fullName evidence="4">Toxin-antitoxin system, antitoxin component</fullName>
    </recommendedName>
</protein>
<feature type="compositionally biased region" description="Basic and acidic residues" evidence="1">
    <location>
        <begin position="78"/>
        <end position="96"/>
    </location>
</feature>
<gene>
    <name evidence="2" type="ORF">NCTC11166_01494</name>
</gene>
<accession>A0A2X1B852</accession>
<dbReference type="EMBL" id="UAQP01000005">
    <property type="protein sequence ID" value="SPU53423.1"/>
    <property type="molecule type" value="Genomic_DNA"/>
</dbReference>
<name>A0A2X1B852_BREVE</name>
<sequence>MAKYAPLATYLRRQRRTEVVLTFRDIERIISGLLPKAAATEGWWKPERGAPATPQHLALADAGFVAEPHLRTETVRFIRDGGPRDRSIGGRDRPVLDDGGVIANERTAVAKGEETGRLSDRQAHGAPAG</sequence>
<proteinExistence type="predicted"/>
<reference evidence="2 3" key="1">
    <citation type="submission" date="2018-06" db="EMBL/GenBank/DDBJ databases">
        <authorList>
            <consortium name="Pathogen Informatics"/>
            <person name="Doyle S."/>
        </authorList>
    </citation>
    <scope>NUCLEOTIDE SEQUENCE [LARGE SCALE GENOMIC DNA]</scope>
    <source>
        <strain evidence="2 3">NCTC11166</strain>
    </source>
</reference>
<dbReference type="RefSeq" id="WP_181669136.1">
    <property type="nucleotide sequence ID" value="NZ_UAQP01000005.1"/>
</dbReference>
<evidence type="ECO:0000256" key="1">
    <source>
        <dbReference type="SAM" id="MobiDB-lite"/>
    </source>
</evidence>
<evidence type="ECO:0000313" key="3">
    <source>
        <dbReference type="Proteomes" id="UP000251186"/>
    </source>
</evidence>
<evidence type="ECO:0008006" key="4">
    <source>
        <dbReference type="Google" id="ProtNLM"/>
    </source>
</evidence>